<name>A0A2I0J3F3_PUNGR</name>
<comment type="caution">
    <text evidence="2">The sequence shown here is derived from an EMBL/GenBank/DDBJ whole genome shotgun (WGS) entry which is preliminary data.</text>
</comment>
<dbReference type="EMBL" id="PGOL01002084">
    <property type="protein sequence ID" value="PKI50754.1"/>
    <property type="molecule type" value="Genomic_DNA"/>
</dbReference>
<evidence type="ECO:0000256" key="1">
    <source>
        <dbReference type="SAM" id="MobiDB-lite"/>
    </source>
</evidence>
<feature type="region of interest" description="Disordered" evidence="1">
    <location>
        <begin position="105"/>
        <end position="143"/>
    </location>
</feature>
<protein>
    <submittedName>
        <fullName evidence="2">Uncharacterized protein</fullName>
    </submittedName>
</protein>
<reference evidence="2 3" key="1">
    <citation type="submission" date="2017-11" db="EMBL/GenBank/DDBJ databases">
        <title>De-novo sequencing of pomegranate (Punica granatum L.) genome.</title>
        <authorList>
            <person name="Akparov Z."/>
            <person name="Amiraslanov A."/>
            <person name="Hajiyeva S."/>
            <person name="Abbasov M."/>
            <person name="Kaur K."/>
            <person name="Hamwieh A."/>
            <person name="Solovyev V."/>
            <person name="Salamov A."/>
            <person name="Braich B."/>
            <person name="Kosarev P."/>
            <person name="Mahmoud A."/>
            <person name="Hajiyev E."/>
            <person name="Babayeva S."/>
            <person name="Izzatullayeva V."/>
            <person name="Mammadov A."/>
            <person name="Mammadov A."/>
            <person name="Sharifova S."/>
            <person name="Ojaghi J."/>
            <person name="Eynullazada K."/>
            <person name="Bayramov B."/>
            <person name="Abdulazimova A."/>
            <person name="Shahmuradov I."/>
        </authorList>
    </citation>
    <scope>NUCLEOTIDE SEQUENCE [LARGE SCALE GENOMIC DNA]</scope>
    <source>
        <strain evidence="3">cv. AG2017</strain>
        <tissue evidence="2">Leaf</tissue>
    </source>
</reference>
<evidence type="ECO:0000313" key="3">
    <source>
        <dbReference type="Proteomes" id="UP000233551"/>
    </source>
</evidence>
<keyword evidence="3" id="KW-1185">Reference proteome</keyword>
<organism evidence="2 3">
    <name type="scientific">Punica granatum</name>
    <name type="common">Pomegranate</name>
    <dbReference type="NCBI Taxonomy" id="22663"/>
    <lineage>
        <taxon>Eukaryota</taxon>
        <taxon>Viridiplantae</taxon>
        <taxon>Streptophyta</taxon>
        <taxon>Embryophyta</taxon>
        <taxon>Tracheophyta</taxon>
        <taxon>Spermatophyta</taxon>
        <taxon>Magnoliopsida</taxon>
        <taxon>eudicotyledons</taxon>
        <taxon>Gunneridae</taxon>
        <taxon>Pentapetalae</taxon>
        <taxon>rosids</taxon>
        <taxon>malvids</taxon>
        <taxon>Myrtales</taxon>
        <taxon>Lythraceae</taxon>
        <taxon>Punica</taxon>
    </lineage>
</organism>
<gene>
    <name evidence="2" type="ORF">CRG98_028896</name>
</gene>
<proteinExistence type="predicted"/>
<feature type="compositionally biased region" description="Basic and acidic residues" evidence="1">
    <location>
        <begin position="75"/>
        <end position="90"/>
    </location>
</feature>
<evidence type="ECO:0000313" key="2">
    <source>
        <dbReference type="EMBL" id="PKI50754.1"/>
    </source>
</evidence>
<dbReference type="Proteomes" id="UP000233551">
    <property type="component" value="Unassembled WGS sequence"/>
</dbReference>
<feature type="region of interest" description="Disordered" evidence="1">
    <location>
        <begin position="49"/>
        <end position="90"/>
    </location>
</feature>
<accession>A0A2I0J3F3</accession>
<sequence length="143" mass="16298">MGRANETRTRTGRLFPSIDRGVFDSLMPRISVDRGMTIMPLIGKKIDPVRSKRTRLAPDEETAPQEAPGGLLMQDAKKTGKNWKDPRREKGEKWRRCMVERLSARNHLVTGESEGREEPLESDGTTRLSREMEKTSRKPGMHP</sequence>
<dbReference type="AlphaFoldDB" id="A0A2I0J3F3"/>